<organism evidence="1 2">
    <name type="scientific">Nocardia nova</name>
    <dbReference type="NCBI Taxonomy" id="37330"/>
    <lineage>
        <taxon>Bacteria</taxon>
        <taxon>Bacillati</taxon>
        <taxon>Actinomycetota</taxon>
        <taxon>Actinomycetes</taxon>
        <taxon>Mycobacteriales</taxon>
        <taxon>Nocardiaceae</taxon>
        <taxon>Nocardia</taxon>
    </lineage>
</organism>
<accession>A0A2T2Z877</accession>
<dbReference type="EMBL" id="PYHS01000004">
    <property type="protein sequence ID" value="PSR63951.1"/>
    <property type="molecule type" value="Genomic_DNA"/>
</dbReference>
<protein>
    <submittedName>
        <fullName evidence="1">Uncharacterized protein</fullName>
    </submittedName>
</protein>
<name>A0A2T2Z877_9NOCA</name>
<dbReference type="Proteomes" id="UP000241647">
    <property type="component" value="Unassembled WGS sequence"/>
</dbReference>
<sequence length="266" mass="30609">MLTMDAMWHLIQYIPDMRRKEPRNIGVAMRADGQWLLKLYAVSEDGHINGRALRKFELSKDGYEAWVGYLTIRILRGELDDLFRFQRRHPAEFRVVPGGYTELFGEPKEVLSHLYSELVVRETISNEPWAKLLRNRVEQALTLAEIIPQPEIEVPARWGEETTAEPQDTVKFNYRYVNGRTHLMDRLQLHQVSVDHAKMIANDFYARANAARAAGAAQNFIAFYSSEAVDEMGSDSMLTPMFKVAEIVDVDNVPHAAEQLLQIMHH</sequence>
<gene>
    <name evidence="1" type="ORF">C8259_08855</name>
</gene>
<proteinExistence type="predicted"/>
<evidence type="ECO:0000313" key="2">
    <source>
        <dbReference type="Proteomes" id="UP000241647"/>
    </source>
</evidence>
<reference evidence="1 2" key="1">
    <citation type="submission" date="2018-02" db="EMBL/GenBank/DDBJ databases">
        <title>8 Nocardia nova and 1 Nocardia cyriacigeorgica strain used for evolution to TMP-SMX.</title>
        <authorList>
            <person name="Mehta H."/>
            <person name="Weng J."/>
            <person name="Shamoo Y."/>
        </authorList>
    </citation>
    <scope>NUCLEOTIDE SEQUENCE [LARGE SCALE GENOMIC DNA]</scope>
    <source>
        <strain evidence="1 2">ATCC 33727</strain>
    </source>
</reference>
<dbReference type="AlphaFoldDB" id="A0A2T2Z877"/>
<comment type="caution">
    <text evidence="1">The sequence shown here is derived from an EMBL/GenBank/DDBJ whole genome shotgun (WGS) entry which is preliminary data.</text>
</comment>
<evidence type="ECO:0000313" key="1">
    <source>
        <dbReference type="EMBL" id="PSR63951.1"/>
    </source>
</evidence>